<accession>H1VGN3</accession>
<dbReference type="AlphaFoldDB" id="H1VGN3"/>
<feature type="non-terminal residue" evidence="1">
    <location>
        <position position="1"/>
    </location>
</feature>
<dbReference type="HOGENOM" id="CLU_3092899_0_0_1"/>
<dbReference type="EMBL" id="CACQ02003465">
    <property type="protein sequence ID" value="CCF39386.1"/>
    <property type="molecule type" value="Genomic_DNA"/>
</dbReference>
<evidence type="ECO:0000313" key="2">
    <source>
        <dbReference type="Proteomes" id="UP000007174"/>
    </source>
</evidence>
<proteinExistence type="predicted"/>
<dbReference type="Proteomes" id="UP000007174">
    <property type="component" value="Unassembled WGS sequence"/>
</dbReference>
<dbReference type="Gene3D" id="3.40.50.880">
    <property type="match status" value="1"/>
</dbReference>
<dbReference type="InterPro" id="IPR029062">
    <property type="entry name" value="Class_I_gatase-like"/>
</dbReference>
<evidence type="ECO:0000313" key="1">
    <source>
        <dbReference type="EMBL" id="CCF39386.1"/>
    </source>
</evidence>
<sequence>VSSGLDLTVAFIKEVYGEELATKVSRIMEYVPNPADWDPFAEINGVGPTNNF</sequence>
<organism evidence="1 2">
    <name type="scientific">Colletotrichum higginsianum (strain IMI 349063)</name>
    <name type="common">Crucifer anthracnose fungus</name>
    <dbReference type="NCBI Taxonomy" id="759273"/>
    <lineage>
        <taxon>Eukaryota</taxon>
        <taxon>Fungi</taxon>
        <taxon>Dikarya</taxon>
        <taxon>Ascomycota</taxon>
        <taxon>Pezizomycotina</taxon>
        <taxon>Sordariomycetes</taxon>
        <taxon>Hypocreomycetidae</taxon>
        <taxon>Glomerellales</taxon>
        <taxon>Glomerellaceae</taxon>
        <taxon>Colletotrichum</taxon>
        <taxon>Colletotrichum destructivum species complex</taxon>
    </lineage>
</organism>
<reference evidence="2" key="1">
    <citation type="journal article" date="2012" name="Nat. Genet.">
        <title>Lifestyle transitions in plant pathogenic Colletotrichum fungi deciphered by genome and transcriptome analyses.</title>
        <authorList>
            <person name="O'Connell R.J."/>
            <person name="Thon M.R."/>
            <person name="Hacquard S."/>
            <person name="Amyotte S.G."/>
            <person name="Kleemann J."/>
            <person name="Torres M.F."/>
            <person name="Damm U."/>
            <person name="Buiate E.A."/>
            <person name="Epstein L."/>
            <person name="Alkan N."/>
            <person name="Altmueller J."/>
            <person name="Alvarado-Balderrama L."/>
            <person name="Bauser C.A."/>
            <person name="Becker C."/>
            <person name="Birren B.W."/>
            <person name="Chen Z."/>
            <person name="Choi J."/>
            <person name="Crouch J.A."/>
            <person name="Duvick J.P."/>
            <person name="Farman M.A."/>
            <person name="Gan P."/>
            <person name="Heiman D."/>
            <person name="Henrissat B."/>
            <person name="Howard R.J."/>
            <person name="Kabbage M."/>
            <person name="Koch C."/>
            <person name="Kracher B."/>
            <person name="Kubo Y."/>
            <person name="Law A.D."/>
            <person name="Lebrun M.-H."/>
            <person name="Lee Y.-H."/>
            <person name="Miyara I."/>
            <person name="Moore N."/>
            <person name="Neumann U."/>
            <person name="Nordstroem K."/>
            <person name="Panaccione D.G."/>
            <person name="Panstruga R."/>
            <person name="Place M."/>
            <person name="Proctor R.H."/>
            <person name="Prusky D."/>
            <person name="Rech G."/>
            <person name="Reinhardt R."/>
            <person name="Rollins J.A."/>
            <person name="Rounsley S."/>
            <person name="Schardl C.L."/>
            <person name="Schwartz D.C."/>
            <person name="Shenoy N."/>
            <person name="Shirasu K."/>
            <person name="Sikhakolli U.R."/>
            <person name="Stueber K."/>
            <person name="Sukno S.A."/>
            <person name="Sweigard J.A."/>
            <person name="Takano Y."/>
            <person name="Takahara H."/>
            <person name="Trail F."/>
            <person name="van der Does H.C."/>
            <person name="Voll L.M."/>
            <person name="Will I."/>
            <person name="Young S."/>
            <person name="Zeng Q."/>
            <person name="Zhang J."/>
            <person name="Zhou S."/>
            <person name="Dickman M.B."/>
            <person name="Schulze-Lefert P."/>
            <person name="Ver Loren van Themaat E."/>
            <person name="Ma L.-J."/>
            <person name="Vaillancourt L.J."/>
        </authorList>
    </citation>
    <scope>NUCLEOTIDE SEQUENCE [LARGE SCALE GENOMIC DNA]</scope>
    <source>
        <strain evidence="2">IMI 349063</strain>
    </source>
</reference>
<dbReference type="VEuPathDB" id="FungiDB:CH63R_10137"/>
<protein>
    <submittedName>
        <fullName evidence="1">Uncharacterized protein</fullName>
    </submittedName>
</protein>
<name>H1VGN3_COLHI</name>
<gene>
    <name evidence="1" type="ORF">CH063_10236</name>
</gene>